<dbReference type="Gene3D" id="1.20.5.110">
    <property type="match status" value="1"/>
</dbReference>
<feature type="coiled-coil region" evidence="3">
    <location>
        <begin position="572"/>
        <end position="742"/>
    </location>
</feature>
<feature type="coiled-coil region" evidence="3">
    <location>
        <begin position="1193"/>
        <end position="1241"/>
    </location>
</feature>
<dbReference type="PANTHER" id="PTHR32258:SF6">
    <property type="entry name" value="PROTEIN NETWORKED 1A"/>
    <property type="match status" value="1"/>
</dbReference>
<evidence type="ECO:0000259" key="5">
    <source>
        <dbReference type="PROSITE" id="PS51774"/>
    </source>
</evidence>
<feature type="region of interest" description="Disordered" evidence="4">
    <location>
        <begin position="151"/>
        <end position="177"/>
    </location>
</feature>
<evidence type="ECO:0000256" key="3">
    <source>
        <dbReference type="SAM" id="Coils"/>
    </source>
</evidence>
<dbReference type="InterPro" id="IPR011684">
    <property type="entry name" value="NAB"/>
</dbReference>
<dbReference type="GO" id="GO:0051015">
    <property type="term" value="F:actin filament binding"/>
    <property type="evidence" value="ECO:0007669"/>
    <property type="project" value="TreeGrafter"/>
</dbReference>
<dbReference type="InterPro" id="IPR051861">
    <property type="entry name" value="NET_actin-binding_domain"/>
</dbReference>
<dbReference type="Pfam" id="PF07765">
    <property type="entry name" value="KIP1"/>
    <property type="match status" value="1"/>
</dbReference>
<evidence type="ECO:0000256" key="2">
    <source>
        <dbReference type="ARBA" id="ARBA00038006"/>
    </source>
</evidence>
<proteinExistence type="inferred from homology"/>
<feature type="domain" description="NAB" evidence="5">
    <location>
        <begin position="13"/>
        <end position="93"/>
    </location>
</feature>
<feature type="coiled-coil region" evidence="3">
    <location>
        <begin position="1514"/>
        <end position="1551"/>
    </location>
</feature>
<feature type="region of interest" description="Disordered" evidence="4">
    <location>
        <begin position="209"/>
        <end position="247"/>
    </location>
</feature>
<name>A0A5B7BXJ1_DAVIN</name>
<evidence type="ECO:0000313" key="6">
    <source>
        <dbReference type="EMBL" id="MPA73365.1"/>
    </source>
</evidence>
<dbReference type="EMBL" id="GHES01042806">
    <property type="protein sequence ID" value="MPA73365.1"/>
    <property type="molecule type" value="Transcribed_RNA"/>
</dbReference>
<gene>
    <name evidence="6" type="ORF">Din_042806</name>
</gene>
<feature type="region of interest" description="Disordered" evidence="4">
    <location>
        <begin position="112"/>
        <end position="134"/>
    </location>
</feature>
<feature type="compositionally biased region" description="Basic and acidic residues" evidence="4">
    <location>
        <begin position="157"/>
        <end position="168"/>
    </location>
</feature>
<feature type="coiled-coil region" evidence="3">
    <location>
        <begin position="1270"/>
        <end position="1423"/>
    </location>
</feature>
<feature type="compositionally biased region" description="Basic and acidic residues" evidence="4">
    <location>
        <begin position="209"/>
        <end position="222"/>
    </location>
</feature>
<keyword evidence="1 3" id="KW-0175">Coiled coil</keyword>
<feature type="coiled-coil region" evidence="3">
    <location>
        <begin position="1067"/>
        <end position="1101"/>
    </location>
</feature>
<dbReference type="GO" id="GO:0005886">
    <property type="term" value="C:plasma membrane"/>
    <property type="evidence" value="ECO:0007669"/>
    <property type="project" value="TreeGrafter"/>
</dbReference>
<reference evidence="6" key="1">
    <citation type="submission" date="2019-08" db="EMBL/GenBank/DDBJ databases">
        <title>Reference gene set and small RNA set construction with multiple tissues from Davidia involucrata Baill.</title>
        <authorList>
            <person name="Yang H."/>
            <person name="Zhou C."/>
            <person name="Li G."/>
            <person name="Wang J."/>
            <person name="Gao P."/>
            <person name="Wang M."/>
            <person name="Wang R."/>
            <person name="Zhao Y."/>
        </authorList>
    </citation>
    <scope>NUCLEOTIDE SEQUENCE</scope>
    <source>
        <tissue evidence="6">Mixed with DoveR01_LX</tissue>
    </source>
</reference>
<feature type="coiled-coil region" evidence="3">
    <location>
        <begin position="778"/>
        <end position="861"/>
    </location>
</feature>
<organism evidence="6">
    <name type="scientific">Davidia involucrata</name>
    <name type="common">Dove tree</name>
    <dbReference type="NCBI Taxonomy" id="16924"/>
    <lineage>
        <taxon>Eukaryota</taxon>
        <taxon>Viridiplantae</taxon>
        <taxon>Streptophyta</taxon>
        <taxon>Embryophyta</taxon>
        <taxon>Tracheophyta</taxon>
        <taxon>Spermatophyta</taxon>
        <taxon>Magnoliopsida</taxon>
        <taxon>eudicotyledons</taxon>
        <taxon>Gunneridae</taxon>
        <taxon>Pentapetalae</taxon>
        <taxon>asterids</taxon>
        <taxon>Cornales</taxon>
        <taxon>Nyssaceae</taxon>
        <taxon>Davidia</taxon>
    </lineage>
</organism>
<feature type="coiled-coil region" evidence="3">
    <location>
        <begin position="943"/>
        <end position="970"/>
    </location>
</feature>
<dbReference type="Gene3D" id="1.10.287.1490">
    <property type="match status" value="1"/>
</dbReference>
<feature type="compositionally biased region" description="Basic and acidic residues" evidence="4">
    <location>
        <begin position="236"/>
        <end position="247"/>
    </location>
</feature>
<evidence type="ECO:0000256" key="1">
    <source>
        <dbReference type="ARBA" id="ARBA00023054"/>
    </source>
</evidence>
<accession>A0A5B7BXJ1</accession>
<protein>
    <submittedName>
        <fullName evidence="6">Putative centromere-associated protein E</fullName>
    </submittedName>
</protein>
<dbReference type="PROSITE" id="PS51774">
    <property type="entry name" value="NAB"/>
    <property type="match status" value="1"/>
</dbReference>
<evidence type="ECO:0000256" key="4">
    <source>
        <dbReference type="SAM" id="MobiDB-lite"/>
    </source>
</evidence>
<sequence>MATLLHSESSRLYSWWWDSHISPKNSKWLQENLKDMDAKVKAMIKLIEEDADSFARRAEMYYKKRPELMKLVEEFYRAYRALAERYNHATGELRQAHRTMAEAFPDRVPFVLAEDSPSGSSAQESEPHTPEMPQPIRALLDRDDLHNDALGLSASDLHADKRSGRYSEESDAGMSKRGLKQLSEMLAAAEVMPHNLKFAEGRMRKGLNHETEEREQDLHDEVSQLSNENRTLKGKALSESERAGKAESEVQNLKKALADMQAEKEAVLLQYQQSLEKLSNLEGELNRAQKDSKGLDEQASKAQTEVQKLKEALVKLEAERDAGLLQHKECLGRISNLEAMIYKAHEDAKGLNERAIKAEIEAQYLNKELSKLESEKEAGLLQYKQCLEKISDLESKLLLAEKEVKLLNERANGAETEVKKLEKTLAELNEEKEAAALKYELCLDKISKLESEISCAQEDVKRLNSEILMGAAKLKNADEKCVLLETSNQSLQLELDNLVKKIEMKDQELLQKNEELEKIQICVQDEHLRFVKVEATLQTLQNLHSQSREEQRALALELKNGLQMLKDLEICKHGLEEEIWQVKDQNQSLNELNLSSTISMQNLQNEILSLREMKERLDKEVALQMGQSNTLQQEIYHLKQEIKDLNRRYEALLEQVESVGLNPECIGSSVKDLQDENSKLRQICEQDRDEKEALFKKLENMEKLLEKNALLESSLSDVNAELEALREKVKELQESCQFLHGEKSTLVAEKAALLWQLQLVTENMQKVLDKNTILENSLSGANLELEGLRAKSKSLEEVCQLLNNEKSNLLTERGTLVVQLENVEQRLAKLEKRFTELEERYAGLEKEKESTVAQVEELRVSLGAEKQERASFTLLSEARLASLENHIHLMQEESRWKKKFFEEDLDKAVKTQFEIFILQKFIQDMEEKNYSLLIECQKHVEASKLTENLISELESENVEQQEEAGLLLDEIEKLRMGIYQVFKALETGPDNGCENKIENEQTFVHHILGNIEDMKYSLSQYNDDKQQLWVENSVLLTLLAQLKLEGSEVLLQKKILDQEFKTMTAQLVMVQNEKHELLEMNRQLRLEVSKGDQQVNVLEAEMESLCMKQGDLQRAHLELQEEYCKALEENRCFLKKISDLKEEKCMVEEENNVILLETLALDYLSVIFKSFRTEKAVELTVLSEDLHNLHGVNSDLEKEVSILRGNLEMKETENLLLKDSFEKLEKELHEVREINDQLKQEISSGKDFLRQRETEVSEAEQKFKVTEDLNSELCRTVEGLKRERKELEVTTENLEKQILELSEGNMSQNKEIECLREVNGNLESEVCILREEIEECRIREENLSSELQERSNEFELWEAEAATFYFDLQISTISEVLLENKVHELSGVCENLEDESASKTLEIEQMKERVSFMEAEIGVLKAQLFAYAPLIVSLRENIASLEQNTLFWTKLNAADDQEPKVAESAFHLRGKSSQELVEDQNSAMPNGISDLQGLQTRIKAVEKVVVGQMERSAMQESLKTNIKLEAAMKEIEELKSKCGLDQEKVKQKEERELGDELGDNIKLQKTKPRISEVRNGIMMKDIPLDQVSDGSLYGIRRRANSRADDQMLELWETADGDCSTGHAFNESQKQAYAPAEDDIVHRRFDDRERKSEDPSELQVEKELGVDKLEVSRSVTKPNQGGNKRKILERLVSDAKKLTSLQTTVQDLRRKLEANKKSKKAKDVDFETVKEQLQEVEETVVQLVDMNGQWTKDTEESPPCLDGIASTELEEAGNVRQKRVSEQARKGSEKIGRLQLEVQKIQYVFLKLEDEKKGKGINRFSRSRTSTVLIDFIQSGSRRRGSGRPRKARFCGCFRPSTSGDGNHI</sequence>
<comment type="similarity">
    <text evidence="2">Belongs to the NET family.</text>
</comment>
<dbReference type="PANTHER" id="PTHR32258">
    <property type="entry name" value="PROTEIN NETWORKED 4A"/>
    <property type="match status" value="1"/>
</dbReference>
<feature type="coiled-coil region" evidence="3">
    <location>
        <begin position="1697"/>
        <end position="1745"/>
    </location>
</feature>